<sequence length="938" mass="99862">MPRPRASRIVADFDDSDRSRKVSLTFPPNRRMRPPNRIRAMPMLLTRTEPALDLLGGDPSAPALVTPTSRVDYGELRERIDDRRSALGGGRRLVFLSGANTVESVVTYLAALAAGHPVLLLPSGVEGAALDELVARYAPDVMVRADARGFELTDVAAGARHAFHPELALLASTSGSTGSPKLVRLSRTNVTANARSIADYLDLGPGDRAATTLPLGYCYGLSVVNSHLVAGASVLLTDRSVVEPAFWDEFAALGATSFAGVPYTYDLLETTDFASRDLPDLRYVTQAGGRLAPDRVRALARLGRRRGFDLYVMYGQTEATARMAYLPPELAETAAGAIGVPIPGGSLRIDEGVAGAAPGEGELVYSGPNVMMGYAETSADLARGPELGELRTGDLARRRADGLVEITGRLSRFAKSFGLRLDLDRIERMLAADGIEARTVAIDERLAVFVRHDRSIETARAAVEHSTRLPAHAFDVHAIAEFPRTPNGKPDHAALRAHTALLRATDAPVAPTSPADAPSAPPAPSAAELRDLYAELLGRPDATEDDSFASLDGDSLNYVELALRLEERIGALPADWPSRSIRSFGAPAPSVEAAAAVDTRVPPDDRATPAGPSHATGAAPTAGRRRIARLETSVVLRAVAIILIVATHADVVQLKGGAHLLLAVAGFNLARFRLSGSSAGAADERRERRRRVRGLLRSAALIAVPAVLWIGGVALIARAYDPATVLLSNWLVPGTTGWSEQWQFWFLEALVWSIVGLAAVFAVPGVTRLERRFPYAFALTVLGIALAVRYAVSGGVTPASPMRYALPAIAWLIALGWLVARSTSVPRRVATSAIVLVTVPGFFGDPVREGIVAIGLGLLIWATSLPVPVVLSGALGTVASASMFVYLTHWQVYPPIEEWSPPLAIVASFAVGLAAWWAWGRATAWLAAARRRARTTTA</sequence>
<dbReference type="SUPFAM" id="SSF47336">
    <property type="entry name" value="ACP-like"/>
    <property type="match status" value="1"/>
</dbReference>
<dbReference type="Gene3D" id="3.40.50.12780">
    <property type="entry name" value="N-terminal domain of ligase-like"/>
    <property type="match status" value="1"/>
</dbReference>
<dbReference type="InterPro" id="IPR036736">
    <property type="entry name" value="ACP-like_sf"/>
</dbReference>
<feature type="transmembrane region" description="Helical" evidence="4">
    <location>
        <begin position="899"/>
        <end position="919"/>
    </location>
</feature>
<feature type="transmembrane region" description="Helical" evidence="4">
    <location>
        <begin position="867"/>
        <end position="887"/>
    </location>
</feature>
<name>A0A6L5QWY9_9MICO</name>
<dbReference type="Pfam" id="PF00501">
    <property type="entry name" value="AMP-binding"/>
    <property type="match status" value="1"/>
</dbReference>
<dbReference type="InterPro" id="IPR000873">
    <property type="entry name" value="AMP-dep_synth/lig_dom"/>
</dbReference>
<organism evidence="6 7">
    <name type="scientific">Agromyces kandeliae</name>
    <dbReference type="NCBI Taxonomy" id="2666141"/>
    <lineage>
        <taxon>Bacteria</taxon>
        <taxon>Bacillati</taxon>
        <taxon>Actinomycetota</taxon>
        <taxon>Actinomycetes</taxon>
        <taxon>Micrococcales</taxon>
        <taxon>Microbacteriaceae</taxon>
        <taxon>Agromyces</taxon>
    </lineage>
</organism>
<dbReference type="GO" id="GO:0016747">
    <property type="term" value="F:acyltransferase activity, transferring groups other than amino-acyl groups"/>
    <property type="evidence" value="ECO:0007669"/>
    <property type="project" value="InterPro"/>
</dbReference>
<dbReference type="AlphaFoldDB" id="A0A6L5QWY9"/>
<dbReference type="Gene3D" id="1.10.1200.10">
    <property type="entry name" value="ACP-like"/>
    <property type="match status" value="1"/>
</dbReference>
<dbReference type="GO" id="GO:0006631">
    <property type="term" value="P:fatty acid metabolic process"/>
    <property type="evidence" value="ECO:0007669"/>
    <property type="project" value="TreeGrafter"/>
</dbReference>
<protein>
    <submittedName>
        <fullName evidence="6">AMP-binding protein</fullName>
    </submittedName>
</protein>
<feature type="region of interest" description="Disordered" evidence="3">
    <location>
        <begin position="601"/>
        <end position="622"/>
    </location>
</feature>
<feature type="domain" description="Carrier" evidence="5">
    <location>
        <begin position="520"/>
        <end position="602"/>
    </location>
</feature>
<feature type="transmembrane region" description="Helical" evidence="4">
    <location>
        <begin position="775"/>
        <end position="792"/>
    </location>
</feature>
<dbReference type="InterPro" id="IPR009081">
    <property type="entry name" value="PP-bd_ACP"/>
</dbReference>
<dbReference type="PROSITE" id="PS50075">
    <property type="entry name" value="CARRIER"/>
    <property type="match status" value="1"/>
</dbReference>
<dbReference type="GO" id="GO:0031956">
    <property type="term" value="F:medium-chain fatty acid-CoA ligase activity"/>
    <property type="evidence" value="ECO:0007669"/>
    <property type="project" value="TreeGrafter"/>
</dbReference>
<evidence type="ECO:0000256" key="2">
    <source>
        <dbReference type="ARBA" id="ARBA00022598"/>
    </source>
</evidence>
<dbReference type="Pfam" id="PF00550">
    <property type="entry name" value="PP-binding"/>
    <property type="match status" value="1"/>
</dbReference>
<dbReference type="SUPFAM" id="SSF56801">
    <property type="entry name" value="Acetyl-CoA synthetase-like"/>
    <property type="match status" value="1"/>
</dbReference>
<comment type="similarity">
    <text evidence="1">Belongs to the ATP-dependent AMP-binding enzyme family.</text>
</comment>
<dbReference type="InterPro" id="IPR002656">
    <property type="entry name" value="Acyl_transf_3_dom"/>
</dbReference>
<feature type="transmembrane region" description="Helical" evidence="4">
    <location>
        <begin position="742"/>
        <end position="763"/>
    </location>
</feature>
<comment type="caution">
    <text evidence="6">The sequence shown here is derived from an EMBL/GenBank/DDBJ whole genome shotgun (WGS) entry which is preliminary data.</text>
</comment>
<evidence type="ECO:0000256" key="1">
    <source>
        <dbReference type="ARBA" id="ARBA00006432"/>
    </source>
</evidence>
<feature type="transmembrane region" description="Helical" evidence="4">
    <location>
        <begin position="804"/>
        <end position="820"/>
    </location>
</feature>
<proteinExistence type="inferred from homology"/>
<evidence type="ECO:0000256" key="4">
    <source>
        <dbReference type="SAM" id="Phobius"/>
    </source>
</evidence>
<dbReference type="Pfam" id="PF01757">
    <property type="entry name" value="Acyl_transf_3"/>
    <property type="match status" value="1"/>
</dbReference>
<dbReference type="Proteomes" id="UP000476511">
    <property type="component" value="Unassembled WGS sequence"/>
</dbReference>
<dbReference type="PANTHER" id="PTHR43201:SF5">
    <property type="entry name" value="MEDIUM-CHAIN ACYL-COA LIGASE ACSF2, MITOCHONDRIAL"/>
    <property type="match status" value="1"/>
</dbReference>
<reference evidence="6 7" key="1">
    <citation type="submission" date="2019-11" db="EMBL/GenBank/DDBJ databases">
        <title>Agromyces kandeliae sp. nov., isolated from mangrove soil.</title>
        <authorList>
            <person name="Wang R."/>
        </authorList>
    </citation>
    <scope>NUCLEOTIDE SEQUENCE [LARGE SCALE GENOMIC DNA]</scope>
    <source>
        <strain evidence="6 7">Q22</strain>
    </source>
</reference>
<dbReference type="InterPro" id="IPR042099">
    <property type="entry name" value="ANL_N_sf"/>
</dbReference>
<keyword evidence="4" id="KW-0472">Membrane</keyword>
<gene>
    <name evidence="6" type="ORF">GJR97_01040</name>
</gene>
<accession>A0A6L5QWY9</accession>
<feature type="transmembrane region" description="Helical" evidence="4">
    <location>
        <begin position="634"/>
        <end position="651"/>
    </location>
</feature>
<keyword evidence="2" id="KW-0436">Ligase</keyword>
<keyword evidence="4" id="KW-1133">Transmembrane helix</keyword>
<evidence type="ECO:0000313" key="7">
    <source>
        <dbReference type="Proteomes" id="UP000476511"/>
    </source>
</evidence>
<keyword evidence="7" id="KW-1185">Reference proteome</keyword>
<feature type="transmembrane region" description="Helical" evidence="4">
    <location>
        <begin position="695"/>
        <end position="720"/>
    </location>
</feature>
<evidence type="ECO:0000313" key="6">
    <source>
        <dbReference type="EMBL" id="MRX42306.1"/>
    </source>
</evidence>
<evidence type="ECO:0000256" key="3">
    <source>
        <dbReference type="SAM" id="MobiDB-lite"/>
    </source>
</evidence>
<keyword evidence="4" id="KW-0812">Transmembrane</keyword>
<evidence type="ECO:0000259" key="5">
    <source>
        <dbReference type="PROSITE" id="PS50075"/>
    </source>
</evidence>
<dbReference type="PANTHER" id="PTHR43201">
    <property type="entry name" value="ACYL-COA SYNTHETASE"/>
    <property type="match status" value="1"/>
</dbReference>
<dbReference type="EMBL" id="WKJD01000003">
    <property type="protein sequence ID" value="MRX42306.1"/>
    <property type="molecule type" value="Genomic_DNA"/>
</dbReference>